<gene>
    <name evidence="20" type="ORF">AXK12_06480</name>
</gene>
<evidence type="ECO:0000256" key="8">
    <source>
        <dbReference type="ARBA" id="ARBA00022553"/>
    </source>
</evidence>
<dbReference type="Gene3D" id="3.40.1110.10">
    <property type="entry name" value="Calcium-transporting ATPase, cytoplasmic domain N"/>
    <property type="match status" value="1"/>
</dbReference>
<evidence type="ECO:0000256" key="3">
    <source>
        <dbReference type="ARBA" id="ARBA00008746"/>
    </source>
</evidence>
<dbReference type="EMBL" id="LSZP01000047">
    <property type="protein sequence ID" value="KXU34878.1"/>
    <property type="molecule type" value="Genomic_DNA"/>
</dbReference>
<dbReference type="GO" id="GO:0016887">
    <property type="term" value="F:ATP hydrolysis activity"/>
    <property type="evidence" value="ECO:0007669"/>
    <property type="project" value="InterPro"/>
</dbReference>
<dbReference type="Gene3D" id="1.20.1110.10">
    <property type="entry name" value="Calcium-transporting ATPase, transmembrane domain"/>
    <property type="match status" value="1"/>
</dbReference>
<dbReference type="CDD" id="cd02077">
    <property type="entry name" value="P-type_ATPase_Mg"/>
    <property type="match status" value="1"/>
</dbReference>
<organism evidence="20 21">
    <name type="scientific">Cephaloticoccus capnophilus</name>
    <dbReference type="NCBI Taxonomy" id="1548208"/>
    <lineage>
        <taxon>Bacteria</taxon>
        <taxon>Pseudomonadati</taxon>
        <taxon>Verrucomicrobiota</taxon>
        <taxon>Opitutia</taxon>
        <taxon>Opitutales</taxon>
        <taxon>Opitutaceae</taxon>
        <taxon>Cephaloticoccus</taxon>
    </lineage>
</organism>
<feature type="transmembrane region" description="Helical" evidence="18">
    <location>
        <begin position="708"/>
        <end position="727"/>
    </location>
</feature>
<dbReference type="InterPro" id="IPR059000">
    <property type="entry name" value="ATPase_P-type_domA"/>
</dbReference>
<dbReference type="Pfam" id="PF00122">
    <property type="entry name" value="E1-E2_ATPase"/>
    <property type="match status" value="1"/>
</dbReference>
<dbReference type="SFLD" id="SFLDS00003">
    <property type="entry name" value="Haloacid_Dehalogenase"/>
    <property type="match status" value="1"/>
</dbReference>
<feature type="domain" description="Cation-transporting P-type ATPase N-terminal" evidence="19">
    <location>
        <begin position="53"/>
        <end position="126"/>
    </location>
</feature>
<dbReference type="PRINTS" id="PR01836">
    <property type="entry name" value="MGATPASE"/>
</dbReference>
<dbReference type="SUPFAM" id="SSF81653">
    <property type="entry name" value="Calcium ATPase, transduction domain A"/>
    <property type="match status" value="1"/>
</dbReference>
<dbReference type="GO" id="GO:0015444">
    <property type="term" value="F:P-type magnesium transporter activity"/>
    <property type="evidence" value="ECO:0007669"/>
    <property type="project" value="UniProtKB-EC"/>
</dbReference>
<evidence type="ECO:0000256" key="4">
    <source>
        <dbReference type="ARBA" id="ARBA00012786"/>
    </source>
</evidence>
<keyword evidence="12" id="KW-0460">Magnesium</keyword>
<dbReference type="STRING" id="1548208.AXK12_06480"/>
<feature type="transmembrane region" description="Helical" evidence="18">
    <location>
        <begin position="870"/>
        <end position="888"/>
    </location>
</feature>
<evidence type="ECO:0000256" key="6">
    <source>
        <dbReference type="ARBA" id="ARBA00022475"/>
    </source>
</evidence>
<feature type="transmembrane region" description="Helical" evidence="18">
    <location>
        <begin position="804"/>
        <end position="822"/>
    </location>
</feature>
<dbReference type="InterPro" id="IPR023298">
    <property type="entry name" value="ATPase_P-typ_TM_dom_sf"/>
</dbReference>
<keyword evidence="6" id="KW-1003">Cell membrane</keyword>
<dbReference type="RefSeq" id="WP_068712551.1">
    <property type="nucleotide sequence ID" value="NZ_LSZP01000047.1"/>
</dbReference>
<dbReference type="NCBIfam" id="NF011702">
    <property type="entry name" value="PRK15122.1"/>
    <property type="match status" value="1"/>
</dbReference>
<keyword evidence="13" id="KW-1278">Translocase</keyword>
<dbReference type="NCBIfam" id="TIGR01494">
    <property type="entry name" value="ATPase_P-type"/>
    <property type="match status" value="2"/>
</dbReference>
<accession>A0A139SJX2</accession>
<evidence type="ECO:0000313" key="21">
    <source>
        <dbReference type="Proteomes" id="UP000071392"/>
    </source>
</evidence>
<keyword evidence="7" id="KW-0997">Cell inner membrane</keyword>
<keyword evidence="10" id="KW-0547">Nucleotide-binding</keyword>
<dbReference type="InterPro" id="IPR023214">
    <property type="entry name" value="HAD_sf"/>
</dbReference>
<dbReference type="Pfam" id="PF13246">
    <property type="entry name" value="Cation_ATPase"/>
    <property type="match status" value="1"/>
</dbReference>
<dbReference type="InterPro" id="IPR044492">
    <property type="entry name" value="P_typ_ATPase_HD_dom"/>
</dbReference>
<dbReference type="Proteomes" id="UP000071392">
    <property type="component" value="Unassembled WGS sequence"/>
</dbReference>
<evidence type="ECO:0000313" key="20">
    <source>
        <dbReference type="EMBL" id="KXU34878.1"/>
    </source>
</evidence>
<evidence type="ECO:0000256" key="7">
    <source>
        <dbReference type="ARBA" id="ARBA00022519"/>
    </source>
</evidence>
<evidence type="ECO:0000259" key="19">
    <source>
        <dbReference type="SMART" id="SM00831"/>
    </source>
</evidence>
<dbReference type="EC" id="7.2.2.14" evidence="4"/>
<evidence type="ECO:0000256" key="18">
    <source>
        <dbReference type="SAM" id="Phobius"/>
    </source>
</evidence>
<keyword evidence="21" id="KW-1185">Reference proteome</keyword>
<reference evidence="20 21" key="1">
    <citation type="submission" date="2016-02" db="EMBL/GenBank/DDBJ databases">
        <authorList>
            <person name="Wen L."/>
            <person name="He K."/>
            <person name="Yang H."/>
        </authorList>
    </citation>
    <scope>NUCLEOTIDE SEQUENCE [LARGE SCALE GENOMIC DNA]</scope>
    <source>
        <strain evidence="20 21">CV41</strain>
    </source>
</reference>
<dbReference type="SUPFAM" id="SSF56784">
    <property type="entry name" value="HAD-like"/>
    <property type="match status" value="1"/>
</dbReference>
<dbReference type="InterPro" id="IPR008250">
    <property type="entry name" value="ATPase_P-typ_transduc_dom_A_sf"/>
</dbReference>
<evidence type="ECO:0000256" key="12">
    <source>
        <dbReference type="ARBA" id="ARBA00022842"/>
    </source>
</evidence>
<keyword evidence="15 18" id="KW-0472">Membrane</keyword>
<evidence type="ECO:0000256" key="9">
    <source>
        <dbReference type="ARBA" id="ARBA00022692"/>
    </source>
</evidence>
<dbReference type="SUPFAM" id="SSF81660">
    <property type="entry name" value="Metal cation-transporting ATPase, ATP-binding domain N"/>
    <property type="match status" value="1"/>
</dbReference>
<dbReference type="SFLD" id="SFLDF00027">
    <property type="entry name" value="p-type_atpase"/>
    <property type="match status" value="1"/>
</dbReference>
<dbReference type="GO" id="GO:0005886">
    <property type="term" value="C:plasma membrane"/>
    <property type="evidence" value="ECO:0007669"/>
    <property type="project" value="UniProtKB-SubCell"/>
</dbReference>
<feature type="transmembrane region" description="Helical" evidence="18">
    <location>
        <begin position="834"/>
        <end position="858"/>
    </location>
</feature>
<dbReference type="InterPro" id="IPR018303">
    <property type="entry name" value="ATPase_P-typ_P_site"/>
</dbReference>
<keyword evidence="8" id="KW-0597">Phosphoprotein</keyword>
<evidence type="ECO:0000256" key="13">
    <source>
        <dbReference type="ARBA" id="ARBA00022967"/>
    </source>
</evidence>
<evidence type="ECO:0000256" key="1">
    <source>
        <dbReference type="ARBA" id="ARBA00003954"/>
    </source>
</evidence>
<dbReference type="SMART" id="SM00831">
    <property type="entry name" value="Cation_ATPase_N"/>
    <property type="match status" value="1"/>
</dbReference>
<dbReference type="AlphaFoldDB" id="A0A139SJX2"/>
<dbReference type="InterPro" id="IPR036412">
    <property type="entry name" value="HAD-like_sf"/>
</dbReference>
<keyword evidence="9 18" id="KW-0812">Transmembrane</keyword>
<comment type="catalytic activity">
    <reaction evidence="17">
        <text>Mg(2+)(out) + ATP + H2O = Mg(2+)(in) + ADP + phosphate + H(+)</text>
        <dbReference type="Rhea" id="RHEA:10260"/>
        <dbReference type="ChEBI" id="CHEBI:15377"/>
        <dbReference type="ChEBI" id="CHEBI:15378"/>
        <dbReference type="ChEBI" id="CHEBI:18420"/>
        <dbReference type="ChEBI" id="CHEBI:30616"/>
        <dbReference type="ChEBI" id="CHEBI:43474"/>
        <dbReference type="ChEBI" id="CHEBI:456216"/>
        <dbReference type="EC" id="7.2.2.14"/>
    </reaction>
</comment>
<evidence type="ECO:0000256" key="10">
    <source>
        <dbReference type="ARBA" id="ARBA00022741"/>
    </source>
</evidence>
<keyword evidence="14 18" id="KW-1133">Transmembrane helix</keyword>
<evidence type="ECO:0000256" key="17">
    <source>
        <dbReference type="ARBA" id="ARBA00047295"/>
    </source>
</evidence>
<evidence type="ECO:0000256" key="11">
    <source>
        <dbReference type="ARBA" id="ARBA00022840"/>
    </source>
</evidence>
<feature type="transmembrane region" description="Helical" evidence="18">
    <location>
        <begin position="297"/>
        <end position="316"/>
    </location>
</feature>
<dbReference type="InterPro" id="IPR004014">
    <property type="entry name" value="ATPase_P-typ_cation-transptr_N"/>
</dbReference>
<keyword evidence="11" id="KW-0067">ATP-binding</keyword>
<dbReference type="OrthoDB" id="9760364at2"/>
<evidence type="ECO:0000256" key="5">
    <source>
        <dbReference type="ARBA" id="ARBA00013555"/>
    </source>
</evidence>
<dbReference type="Pfam" id="PF00690">
    <property type="entry name" value="Cation_ATPase_N"/>
    <property type="match status" value="1"/>
</dbReference>
<dbReference type="NCBIfam" id="TIGR01524">
    <property type="entry name" value="ATPase-IIIB_Mg"/>
    <property type="match status" value="1"/>
</dbReference>
<feature type="transmembrane region" description="Helical" evidence="18">
    <location>
        <begin position="769"/>
        <end position="792"/>
    </location>
</feature>
<sequence length="899" mass="98978">MKLIDSILKHLFSRFLARRRASGLFRRTAMPDAANFPRGATSIFDAITRERRRVASDDIAAALIRLESDMKGLSADEAEARQEKFGFNEIEHEKPLPWWRHLWQCYKNPFNLLLSLLALISLLTEDMAAAMVIATMVVLSTLIRFIQEARSNRAAEALKAMVSNTATVIRRGASPAKQMGIPIRELVPGDLIALSAGDMIPADCRLLAAKDLFVSQAAMTGESLPVEKFPDISQPFNAIFDAPNLLFMGTNVISGSATALVVATGNHSYFGALSVRVTSTGRVETAFQSGVNSVSWLLIRFALVMVPVVLAINGFTKGDWMEAFLFALSVAVGLTPEMLPMIVTSTLAKGAVKLSKQKVIVKHLDAIQNFGAMDVLCTDKTGTLTQDKIVLERHTDAFGEPSDEVLRYAYLNSYYQTGLKNLLDRAVLEHAELQTHDDRKVDEIPFDFNRRRMSVVVSEREDQHTLVCKGAVEEILSVCTGIRHDDEDVELTPELLKNVRALTQELNSQGLRVVAVAIKVMAKPQSNYSVKDEAGLTLLGYIAFLDPPKESAAPAISALEKHGVAVKVLTGDSELIAAHVCAQVGLERHGILLGGQVETMNDAQLAQAAQDYQVFARLTPHHKERIVRALRGNGHVVGFMGDGINDAPALRAADIGISVDSGVDISKEAADIILLEKSLMVLEAGVMEGRKTFSNMLKYIRMTASSNFGNVFSVLVASAFLPFLPMLPLQLLMQNLLYDISQIAIPFDDVDDELVAKPLRWNPGDIGRFMVFFGPISSIFDILTYLLMWFVFSANNVAAQTLFQSGWFVVGLLTQTLIVHMIRTPKLPFIQSRAAWPLLLMTGLIMLIGVCLPMSPLAGYFKLQPLPGSYFPWLVAILLGYAALTTLLKRIYIRKFGWQ</sequence>
<dbReference type="GO" id="GO:0005524">
    <property type="term" value="F:ATP binding"/>
    <property type="evidence" value="ECO:0007669"/>
    <property type="project" value="UniProtKB-KW"/>
</dbReference>
<dbReference type="Gene3D" id="2.70.150.10">
    <property type="entry name" value="Calcium-transporting ATPase, cytoplasmic transduction domain A"/>
    <property type="match status" value="1"/>
</dbReference>
<name>A0A139SJX2_9BACT</name>
<evidence type="ECO:0000256" key="15">
    <source>
        <dbReference type="ARBA" id="ARBA00023136"/>
    </source>
</evidence>
<comment type="similarity">
    <text evidence="3">Belongs to the cation transport ATPase (P-type) (TC 3.A.3) family. Type IIIB subfamily.</text>
</comment>
<dbReference type="PANTHER" id="PTHR42861">
    <property type="entry name" value="CALCIUM-TRANSPORTING ATPASE"/>
    <property type="match status" value="1"/>
</dbReference>
<dbReference type="SFLD" id="SFLDG00002">
    <property type="entry name" value="C1.7:_P-type_atpase_like"/>
    <property type="match status" value="1"/>
</dbReference>
<evidence type="ECO:0000256" key="14">
    <source>
        <dbReference type="ARBA" id="ARBA00022989"/>
    </source>
</evidence>
<evidence type="ECO:0000256" key="16">
    <source>
        <dbReference type="ARBA" id="ARBA00029806"/>
    </source>
</evidence>
<dbReference type="Pfam" id="PF00689">
    <property type="entry name" value="Cation_ATPase_C"/>
    <property type="match status" value="1"/>
</dbReference>
<dbReference type="InterPro" id="IPR006415">
    <property type="entry name" value="P-type_ATPase_IIIB"/>
</dbReference>
<protein>
    <recommendedName>
        <fullName evidence="5">Magnesium-transporting ATPase, P-type 1</fullName>
        <ecNumber evidence="4">7.2.2.14</ecNumber>
    </recommendedName>
    <alternativeName>
        <fullName evidence="16">Mg(2+) transport ATPase, P-type 1</fullName>
    </alternativeName>
</protein>
<comment type="caution">
    <text evidence="20">The sequence shown here is derived from an EMBL/GenBank/DDBJ whole genome shotgun (WGS) entry which is preliminary data.</text>
</comment>
<feature type="transmembrane region" description="Helical" evidence="18">
    <location>
        <begin position="129"/>
        <end position="146"/>
    </location>
</feature>
<dbReference type="InterPro" id="IPR006068">
    <property type="entry name" value="ATPase_P-typ_cation-transptr_C"/>
</dbReference>
<comment type="subcellular location">
    <subcellularLocation>
        <location evidence="2">Cell inner membrane</location>
        <topology evidence="2">Multi-pass membrane protein</topology>
    </subcellularLocation>
</comment>
<feature type="transmembrane region" description="Helical" evidence="18">
    <location>
        <begin position="323"/>
        <end position="343"/>
    </location>
</feature>
<feature type="transmembrane region" description="Helical" evidence="18">
    <location>
        <begin position="245"/>
        <end position="265"/>
    </location>
</feature>
<dbReference type="InterPro" id="IPR023299">
    <property type="entry name" value="ATPase_P-typ_cyto_dom_N"/>
</dbReference>
<dbReference type="Gene3D" id="3.40.50.1000">
    <property type="entry name" value="HAD superfamily/HAD-like"/>
    <property type="match status" value="1"/>
</dbReference>
<dbReference type="SUPFAM" id="SSF81665">
    <property type="entry name" value="Calcium ATPase, transmembrane domain M"/>
    <property type="match status" value="1"/>
</dbReference>
<comment type="function">
    <text evidence="1">Mediates magnesium influx to the cytosol.</text>
</comment>
<dbReference type="PROSITE" id="PS00154">
    <property type="entry name" value="ATPASE_E1_E2"/>
    <property type="match status" value="1"/>
</dbReference>
<dbReference type="InterPro" id="IPR001757">
    <property type="entry name" value="P_typ_ATPase"/>
</dbReference>
<proteinExistence type="inferred from homology"/>
<evidence type="ECO:0000256" key="2">
    <source>
        <dbReference type="ARBA" id="ARBA00004429"/>
    </source>
</evidence>